<accession>A0ACB9I3N4</accession>
<gene>
    <name evidence="1" type="ORF">L1987_30318</name>
</gene>
<dbReference type="EMBL" id="CM042027">
    <property type="protein sequence ID" value="KAI3802188.1"/>
    <property type="molecule type" value="Genomic_DNA"/>
</dbReference>
<proteinExistence type="predicted"/>
<organism evidence="1 2">
    <name type="scientific">Smallanthus sonchifolius</name>
    <dbReference type="NCBI Taxonomy" id="185202"/>
    <lineage>
        <taxon>Eukaryota</taxon>
        <taxon>Viridiplantae</taxon>
        <taxon>Streptophyta</taxon>
        <taxon>Embryophyta</taxon>
        <taxon>Tracheophyta</taxon>
        <taxon>Spermatophyta</taxon>
        <taxon>Magnoliopsida</taxon>
        <taxon>eudicotyledons</taxon>
        <taxon>Gunneridae</taxon>
        <taxon>Pentapetalae</taxon>
        <taxon>asterids</taxon>
        <taxon>campanulids</taxon>
        <taxon>Asterales</taxon>
        <taxon>Asteraceae</taxon>
        <taxon>Asteroideae</taxon>
        <taxon>Heliantheae alliance</taxon>
        <taxon>Millerieae</taxon>
        <taxon>Smallanthus</taxon>
    </lineage>
</organism>
<dbReference type="Proteomes" id="UP001056120">
    <property type="component" value="Linkage Group LG10"/>
</dbReference>
<name>A0ACB9I3N4_9ASTR</name>
<sequence>MALVSAYFGEELREVSNKANLSIAAISAYLNEVLPAVLFVKANNAEYNECMRFKRLAHDDLYKRLNKKRMKTLVPQIVQLTLFAVLLSIFIVSSVVASDFSSVISFITSLVLLIERIQVVTPQPTAESSGRDM</sequence>
<reference evidence="2" key="1">
    <citation type="journal article" date="2022" name="Mol. Ecol. Resour.">
        <title>The genomes of chicory, endive, great burdock and yacon provide insights into Asteraceae palaeo-polyploidization history and plant inulin production.</title>
        <authorList>
            <person name="Fan W."/>
            <person name="Wang S."/>
            <person name="Wang H."/>
            <person name="Wang A."/>
            <person name="Jiang F."/>
            <person name="Liu H."/>
            <person name="Zhao H."/>
            <person name="Xu D."/>
            <person name="Zhang Y."/>
        </authorList>
    </citation>
    <scope>NUCLEOTIDE SEQUENCE [LARGE SCALE GENOMIC DNA]</scope>
    <source>
        <strain evidence="2">cv. Yunnan</strain>
    </source>
</reference>
<evidence type="ECO:0000313" key="2">
    <source>
        <dbReference type="Proteomes" id="UP001056120"/>
    </source>
</evidence>
<reference evidence="1 2" key="2">
    <citation type="journal article" date="2022" name="Mol. Ecol. Resour.">
        <title>The genomes of chicory, endive, great burdock and yacon provide insights into Asteraceae paleo-polyploidization history and plant inulin production.</title>
        <authorList>
            <person name="Fan W."/>
            <person name="Wang S."/>
            <person name="Wang H."/>
            <person name="Wang A."/>
            <person name="Jiang F."/>
            <person name="Liu H."/>
            <person name="Zhao H."/>
            <person name="Xu D."/>
            <person name="Zhang Y."/>
        </authorList>
    </citation>
    <scope>NUCLEOTIDE SEQUENCE [LARGE SCALE GENOMIC DNA]</scope>
    <source>
        <strain evidence="2">cv. Yunnan</strain>
        <tissue evidence="1">Leaves</tissue>
    </source>
</reference>
<evidence type="ECO:0000313" key="1">
    <source>
        <dbReference type="EMBL" id="KAI3802188.1"/>
    </source>
</evidence>
<protein>
    <submittedName>
        <fullName evidence="1">Uncharacterized protein</fullName>
    </submittedName>
</protein>
<comment type="caution">
    <text evidence="1">The sequence shown here is derived from an EMBL/GenBank/DDBJ whole genome shotgun (WGS) entry which is preliminary data.</text>
</comment>
<keyword evidence="2" id="KW-1185">Reference proteome</keyword>